<gene>
    <name evidence="2" type="ORF">Pan161_46900</name>
</gene>
<evidence type="ECO:0000256" key="1">
    <source>
        <dbReference type="SAM" id="MobiDB-lite"/>
    </source>
</evidence>
<evidence type="ECO:0000313" key="3">
    <source>
        <dbReference type="Proteomes" id="UP000316855"/>
    </source>
</evidence>
<dbReference type="KEGG" id="gax:Pan161_46900"/>
<accession>A0A517VJ37</accession>
<protein>
    <submittedName>
        <fullName evidence="2">Uncharacterized protein</fullName>
    </submittedName>
</protein>
<proteinExistence type="predicted"/>
<feature type="compositionally biased region" description="Polar residues" evidence="1">
    <location>
        <begin position="22"/>
        <end position="33"/>
    </location>
</feature>
<evidence type="ECO:0000313" key="2">
    <source>
        <dbReference type="EMBL" id="QDT93018.1"/>
    </source>
</evidence>
<reference evidence="2 3" key="1">
    <citation type="submission" date="2019-02" db="EMBL/GenBank/DDBJ databases">
        <title>Deep-cultivation of Planctomycetes and their phenomic and genomic characterization uncovers novel biology.</title>
        <authorList>
            <person name="Wiegand S."/>
            <person name="Jogler M."/>
            <person name="Boedeker C."/>
            <person name="Pinto D."/>
            <person name="Vollmers J."/>
            <person name="Rivas-Marin E."/>
            <person name="Kohn T."/>
            <person name="Peeters S.H."/>
            <person name="Heuer A."/>
            <person name="Rast P."/>
            <person name="Oberbeckmann S."/>
            <person name="Bunk B."/>
            <person name="Jeske O."/>
            <person name="Meyerdierks A."/>
            <person name="Storesund J.E."/>
            <person name="Kallscheuer N."/>
            <person name="Luecker S."/>
            <person name="Lage O.M."/>
            <person name="Pohl T."/>
            <person name="Merkel B.J."/>
            <person name="Hornburger P."/>
            <person name="Mueller R.-W."/>
            <person name="Bruemmer F."/>
            <person name="Labrenz M."/>
            <person name="Spormann A.M."/>
            <person name="Op den Camp H."/>
            <person name="Overmann J."/>
            <person name="Amann R."/>
            <person name="Jetten M.S.M."/>
            <person name="Mascher T."/>
            <person name="Medema M.H."/>
            <person name="Devos D.P."/>
            <person name="Kaster A.-K."/>
            <person name="Ovreas L."/>
            <person name="Rohde M."/>
            <person name="Galperin M.Y."/>
            <person name="Jogler C."/>
        </authorList>
    </citation>
    <scope>NUCLEOTIDE SEQUENCE [LARGE SCALE GENOMIC DNA]</scope>
    <source>
        <strain evidence="2 3">Pan161</strain>
    </source>
</reference>
<name>A0A517VJ37_9PLAN</name>
<dbReference type="Proteomes" id="UP000316855">
    <property type="component" value="Chromosome"/>
</dbReference>
<feature type="region of interest" description="Disordered" evidence="1">
    <location>
        <begin position="13"/>
        <end position="41"/>
    </location>
</feature>
<sequence length="41" mass="4504">MVIVADKSAPSKILPCKKHSDPNNFHQSVNLNHGQGDFDIT</sequence>
<dbReference type="EMBL" id="CP036343">
    <property type="protein sequence ID" value="QDT93018.1"/>
    <property type="molecule type" value="Genomic_DNA"/>
</dbReference>
<dbReference type="AlphaFoldDB" id="A0A517VJ37"/>
<keyword evidence="3" id="KW-1185">Reference proteome</keyword>
<organism evidence="2 3">
    <name type="scientific">Gimesia algae</name>
    <dbReference type="NCBI Taxonomy" id="2527971"/>
    <lineage>
        <taxon>Bacteria</taxon>
        <taxon>Pseudomonadati</taxon>
        <taxon>Planctomycetota</taxon>
        <taxon>Planctomycetia</taxon>
        <taxon>Planctomycetales</taxon>
        <taxon>Planctomycetaceae</taxon>
        <taxon>Gimesia</taxon>
    </lineage>
</organism>